<evidence type="ECO:0000256" key="4">
    <source>
        <dbReference type="SAM" id="Phobius"/>
    </source>
</evidence>
<dbReference type="SUPFAM" id="SSF46785">
    <property type="entry name" value="Winged helix' DNA-binding domain"/>
    <property type="match status" value="1"/>
</dbReference>
<proteinExistence type="predicted"/>
<evidence type="ECO:0000256" key="1">
    <source>
        <dbReference type="ARBA" id="ARBA00023015"/>
    </source>
</evidence>
<evidence type="ECO:0000256" key="3">
    <source>
        <dbReference type="ARBA" id="ARBA00023163"/>
    </source>
</evidence>
<evidence type="ECO:0000256" key="2">
    <source>
        <dbReference type="ARBA" id="ARBA00023125"/>
    </source>
</evidence>
<dbReference type="PANTHER" id="PTHR33154:SF38">
    <property type="entry name" value="HTH ARSR-TYPE DOMAIN-CONTAINING PROTEIN"/>
    <property type="match status" value="1"/>
</dbReference>
<organism evidence="6 7">
    <name type="scientific">Ferroglobus placidus (strain DSM 10642 / AEDII12DO)</name>
    <dbReference type="NCBI Taxonomy" id="589924"/>
    <lineage>
        <taxon>Archaea</taxon>
        <taxon>Methanobacteriati</taxon>
        <taxon>Methanobacteriota</taxon>
        <taxon>Archaeoglobi</taxon>
        <taxon>Archaeoglobales</taxon>
        <taxon>Archaeoglobaceae</taxon>
        <taxon>Ferroglobus</taxon>
    </lineage>
</organism>
<gene>
    <name evidence="6" type="ordered locus">Ferp_1671</name>
</gene>
<dbReference type="eggNOG" id="arCOG01680">
    <property type="taxonomic scope" value="Archaea"/>
</dbReference>
<keyword evidence="4" id="KW-1133">Transmembrane helix</keyword>
<dbReference type="GeneID" id="8779196"/>
<dbReference type="GO" id="GO:0003700">
    <property type="term" value="F:DNA-binding transcription factor activity"/>
    <property type="evidence" value="ECO:0007669"/>
    <property type="project" value="InterPro"/>
</dbReference>
<feature type="transmembrane region" description="Helical" evidence="4">
    <location>
        <begin position="127"/>
        <end position="146"/>
    </location>
</feature>
<keyword evidence="4" id="KW-0472">Membrane</keyword>
<feature type="transmembrane region" description="Helical" evidence="4">
    <location>
        <begin position="90"/>
        <end position="107"/>
    </location>
</feature>
<dbReference type="GO" id="GO:0003677">
    <property type="term" value="F:DNA binding"/>
    <property type="evidence" value="ECO:0007669"/>
    <property type="project" value="UniProtKB-KW"/>
</dbReference>
<dbReference type="InterPro" id="IPR036390">
    <property type="entry name" value="WH_DNA-bd_sf"/>
</dbReference>
<evidence type="ECO:0000259" key="5">
    <source>
        <dbReference type="PROSITE" id="PS50987"/>
    </source>
</evidence>
<dbReference type="EMBL" id="CP001899">
    <property type="protein sequence ID" value="ADC65817.1"/>
    <property type="molecule type" value="Genomic_DNA"/>
</dbReference>
<reference evidence="6 7" key="2">
    <citation type="journal article" date="2011" name="Stand. Genomic Sci.">
        <title>Complete genome sequence of Ferroglobus placidus AEDII12DO.</title>
        <authorList>
            <person name="Anderson I."/>
            <person name="Risso C."/>
            <person name="Holmes D."/>
            <person name="Lucas S."/>
            <person name="Copeland A."/>
            <person name="Lapidus A."/>
            <person name="Cheng J.F."/>
            <person name="Bruce D."/>
            <person name="Goodwin L."/>
            <person name="Pitluck S."/>
            <person name="Saunders E."/>
            <person name="Brettin T."/>
            <person name="Detter J.C."/>
            <person name="Han C."/>
            <person name="Tapia R."/>
            <person name="Larimer F."/>
            <person name="Land M."/>
            <person name="Hauser L."/>
            <person name="Woyke T."/>
            <person name="Lovley D."/>
            <person name="Kyrpides N."/>
            <person name="Ivanova N."/>
        </authorList>
    </citation>
    <scope>NUCLEOTIDE SEQUENCE [LARGE SCALE GENOMIC DNA]</scope>
    <source>
        <strain evidence="7">DSM 10642 / AEDII12DO</strain>
    </source>
</reference>
<dbReference type="Gene3D" id="1.10.10.10">
    <property type="entry name" value="Winged helix-like DNA-binding domain superfamily/Winged helix DNA-binding domain"/>
    <property type="match status" value="1"/>
</dbReference>
<protein>
    <submittedName>
        <fullName evidence="6">Transcriptional regulator, ArsR family</fullName>
    </submittedName>
</protein>
<sequence length="151" mass="17355">MLEEDKISVEEAKILMNKFRTKILKHLSERRYTASELARLLNLSVPTVHYHLSLLEKAGFVRKVRSNRKWKYYELTEAGKSILRKKSLRIIIFSTLVVIVFLTKLLLFKNRNIAPKPLGGTVTPVEIILFAILAASITAIVIYVAYKLVKE</sequence>
<dbReference type="SMART" id="SM00418">
    <property type="entry name" value="HTH_ARSR"/>
    <property type="match status" value="1"/>
</dbReference>
<dbReference type="Proteomes" id="UP000002613">
    <property type="component" value="Chromosome"/>
</dbReference>
<dbReference type="OrthoDB" id="195102at2157"/>
<dbReference type="InterPro" id="IPR011991">
    <property type="entry name" value="ArsR-like_HTH"/>
</dbReference>
<dbReference type="RefSeq" id="WP_012966157.1">
    <property type="nucleotide sequence ID" value="NC_013849.1"/>
</dbReference>
<dbReference type="Pfam" id="PF01022">
    <property type="entry name" value="HTH_5"/>
    <property type="match status" value="1"/>
</dbReference>
<feature type="domain" description="HTH arsR-type" evidence="5">
    <location>
        <begin position="1"/>
        <end position="94"/>
    </location>
</feature>
<dbReference type="PROSITE" id="PS50987">
    <property type="entry name" value="HTH_ARSR_2"/>
    <property type="match status" value="1"/>
</dbReference>
<reference evidence="7" key="1">
    <citation type="submission" date="2010-02" db="EMBL/GenBank/DDBJ databases">
        <title>Complete sequence of Ferroglobus placidus DSM 10642.</title>
        <authorList>
            <consortium name="US DOE Joint Genome Institute"/>
            <person name="Lucas S."/>
            <person name="Copeland A."/>
            <person name="Lapidus A."/>
            <person name="Cheng J.-F."/>
            <person name="Bruce D."/>
            <person name="Goodwin L."/>
            <person name="Pitluck S."/>
            <person name="Saunders E."/>
            <person name="Brettin T."/>
            <person name="Detter J.C."/>
            <person name="Han C."/>
            <person name="Tapia R."/>
            <person name="Larimer F."/>
            <person name="Land M."/>
            <person name="Hauser L."/>
            <person name="Kyrpides N."/>
            <person name="Ivanova N."/>
            <person name="Holmes D."/>
            <person name="Lovley D."/>
            <person name="Kyrpides N."/>
            <person name="Anderson I.J."/>
            <person name="Woyke T."/>
        </authorList>
    </citation>
    <scope>NUCLEOTIDE SEQUENCE [LARGE SCALE GENOMIC DNA]</scope>
    <source>
        <strain evidence="7">DSM 10642 / AEDII12DO</strain>
    </source>
</reference>
<keyword evidence="3" id="KW-0804">Transcription</keyword>
<dbReference type="InterPro" id="IPR001845">
    <property type="entry name" value="HTH_ArsR_DNA-bd_dom"/>
</dbReference>
<dbReference type="STRING" id="589924.Ferp_1671"/>
<evidence type="ECO:0000313" key="6">
    <source>
        <dbReference type="EMBL" id="ADC65817.1"/>
    </source>
</evidence>
<dbReference type="InterPro" id="IPR036388">
    <property type="entry name" value="WH-like_DNA-bd_sf"/>
</dbReference>
<accession>D3RZA4</accession>
<keyword evidence="4" id="KW-0812">Transmembrane</keyword>
<dbReference type="KEGG" id="fpl:Ferp_1671"/>
<dbReference type="CDD" id="cd00090">
    <property type="entry name" value="HTH_ARSR"/>
    <property type="match status" value="1"/>
</dbReference>
<keyword evidence="2" id="KW-0238">DNA-binding</keyword>
<dbReference type="InterPro" id="IPR051081">
    <property type="entry name" value="HTH_MetalResp_TranReg"/>
</dbReference>
<name>D3RZA4_FERPA</name>
<dbReference type="AlphaFoldDB" id="D3RZA4"/>
<keyword evidence="7" id="KW-1185">Reference proteome</keyword>
<dbReference type="PaxDb" id="589924-Ferp_1671"/>
<dbReference type="HOGENOM" id="CLU_127461_0_0_2"/>
<keyword evidence="1" id="KW-0805">Transcription regulation</keyword>
<dbReference type="PANTHER" id="PTHR33154">
    <property type="entry name" value="TRANSCRIPTIONAL REGULATOR, ARSR FAMILY"/>
    <property type="match status" value="1"/>
</dbReference>
<evidence type="ECO:0000313" key="7">
    <source>
        <dbReference type="Proteomes" id="UP000002613"/>
    </source>
</evidence>